<dbReference type="EMBL" id="JAAIRM010000023">
    <property type="protein sequence ID" value="NSI20159.1"/>
    <property type="molecule type" value="Genomic_DNA"/>
</dbReference>
<evidence type="ECO:0000313" key="4">
    <source>
        <dbReference type="Proteomes" id="UP001296643"/>
    </source>
</evidence>
<dbReference type="Proteomes" id="UP001296643">
    <property type="component" value="Unassembled WGS sequence"/>
</dbReference>
<dbReference type="PANTHER" id="PTHR46401:SF2">
    <property type="entry name" value="GLYCOSYLTRANSFERASE WBBK-RELATED"/>
    <property type="match status" value="1"/>
</dbReference>
<dbReference type="SUPFAM" id="SSF53756">
    <property type="entry name" value="UDP-Glycosyltransferase/glycogen phosphorylase"/>
    <property type="match status" value="1"/>
</dbReference>
<protein>
    <submittedName>
        <fullName evidence="3">Glycosyltransferase family 4 protein</fullName>
    </submittedName>
</protein>
<dbReference type="AlphaFoldDB" id="A0AAJ3F955"/>
<dbReference type="GO" id="GO:0016757">
    <property type="term" value="F:glycosyltransferase activity"/>
    <property type="evidence" value="ECO:0007669"/>
    <property type="project" value="InterPro"/>
</dbReference>
<name>A0AAJ3F955_MEDGN</name>
<dbReference type="Pfam" id="PF00534">
    <property type="entry name" value="Glycos_transf_1"/>
    <property type="match status" value="1"/>
</dbReference>
<dbReference type="CDD" id="cd03801">
    <property type="entry name" value="GT4_PimA-like"/>
    <property type="match status" value="1"/>
</dbReference>
<dbReference type="PANTHER" id="PTHR46401">
    <property type="entry name" value="GLYCOSYLTRANSFERASE WBBK-RELATED"/>
    <property type="match status" value="1"/>
</dbReference>
<dbReference type="Gene3D" id="3.40.50.2000">
    <property type="entry name" value="Glycogen Phosphorylase B"/>
    <property type="match status" value="2"/>
</dbReference>
<evidence type="ECO:0000313" key="3">
    <source>
        <dbReference type="EMBL" id="NSI20159.1"/>
    </source>
</evidence>
<gene>
    <name evidence="3" type="ORF">G4958_12520</name>
</gene>
<keyword evidence="1" id="KW-0808">Transferase</keyword>
<dbReference type="InterPro" id="IPR001296">
    <property type="entry name" value="Glyco_trans_1"/>
</dbReference>
<evidence type="ECO:0000256" key="1">
    <source>
        <dbReference type="ARBA" id="ARBA00022679"/>
    </source>
</evidence>
<comment type="caution">
    <text evidence="3">The sequence shown here is derived from an EMBL/GenBank/DDBJ whole genome shotgun (WGS) entry which is preliminary data.</text>
</comment>
<dbReference type="RefSeq" id="WP_118227630.1">
    <property type="nucleotide sequence ID" value="NZ_CAXUME010000006.1"/>
</dbReference>
<sequence length="369" mass="43057">MKVLFFTNIPSPYRVDFFNELGKYCELTVLYERRDADDRDKNWCNNEENNLNFKPIYLKGKKIGADTALCVESLKYWRDKSFDIRIIGDYATPTGILSAVYMRIFRISYGIECDGGYIKQNERKFLKWIKKFLISKCQFVFSPGITTNEYLKHYGVDAKKIWFYPFSSLKLEDIKSANSMAKEKIKYRKKLKILEKKVILSVGQMIYRKGFDVLIESGKYLKKDIGIYIVGGNPKEEYLKLVEKNNLINIHFLNFMNKEELAEYYAAADIFVLPTREDIWGLVIEEAMSFGLPIITTDKCVAGVELLREGGGIIIPTDSEKQLTEAINMLLDNEEYCRKCEKHNLEIIKNYTIEQMARKHIELLRKIEG</sequence>
<organism evidence="3 4">
    <name type="scientific">Mediterraneibacter gnavus</name>
    <name type="common">Ruminococcus gnavus</name>
    <dbReference type="NCBI Taxonomy" id="33038"/>
    <lineage>
        <taxon>Bacteria</taxon>
        <taxon>Bacillati</taxon>
        <taxon>Bacillota</taxon>
        <taxon>Clostridia</taxon>
        <taxon>Lachnospirales</taxon>
        <taxon>Lachnospiraceae</taxon>
        <taxon>Mediterraneibacter</taxon>
    </lineage>
</organism>
<proteinExistence type="predicted"/>
<reference evidence="3" key="2">
    <citation type="submission" date="2020-02" db="EMBL/GenBank/DDBJ databases">
        <authorList>
            <person name="Littmann E."/>
            <person name="Sorbara M."/>
        </authorList>
    </citation>
    <scope>NUCLEOTIDE SEQUENCE</scope>
    <source>
        <strain evidence="3">MSK.22.53</strain>
    </source>
</reference>
<evidence type="ECO:0000259" key="2">
    <source>
        <dbReference type="Pfam" id="PF00534"/>
    </source>
</evidence>
<feature type="domain" description="Glycosyl transferase family 1" evidence="2">
    <location>
        <begin position="186"/>
        <end position="342"/>
    </location>
</feature>
<reference evidence="3" key="1">
    <citation type="journal article" date="2020" name="Cell Host Microbe">
        <title>Functional and Genomic Variation between Human-Derived Isolates of Lachnospiraceae Reveals Inter- and Intra-Species Diversity.</title>
        <authorList>
            <person name="Sorbara M.T."/>
            <person name="Littmann E.R."/>
            <person name="Fontana E."/>
            <person name="Moody T.U."/>
            <person name="Kohout C.E."/>
            <person name="Gjonbalaj M."/>
            <person name="Eaton V."/>
            <person name="Seok R."/>
            <person name="Leiner I.M."/>
            <person name="Pamer E.G."/>
        </authorList>
    </citation>
    <scope>NUCLEOTIDE SEQUENCE</scope>
    <source>
        <strain evidence="3">MSK.22.53</strain>
    </source>
</reference>
<dbReference type="GO" id="GO:0009103">
    <property type="term" value="P:lipopolysaccharide biosynthetic process"/>
    <property type="evidence" value="ECO:0007669"/>
    <property type="project" value="TreeGrafter"/>
</dbReference>
<accession>A0AAJ3F955</accession>